<organism evidence="2 3">
    <name type="scientific">Musa troglodytarum</name>
    <name type="common">fe'i banana</name>
    <dbReference type="NCBI Taxonomy" id="320322"/>
    <lineage>
        <taxon>Eukaryota</taxon>
        <taxon>Viridiplantae</taxon>
        <taxon>Streptophyta</taxon>
        <taxon>Embryophyta</taxon>
        <taxon>Tracheophyta</taxon>
        <taxon>Spermatophyta</taxon>
        <taxon>Magnoliopsida</taxon>
        <taxon>Liliopsida</taxon>
        <taxon>Zingiberales</taxon>
        <taxon>Musaceae</taxon>
        <taxon>Musa</taxon>
    </lineage>
</organism>
<sequence length="119" mass="13332">MTSPVEARRRDTEREVPIVVKPTTHLLYEKGCVLVERVWKLEWVGEEKIEKAEGRILIGSDENSDLLEELVAARDGGDDNIAAQNAAGDNKGQKQQRGDDGVGQWPMERKLRLKGATHK</sequence>
<gene>
    <name evidence="2" type="ORF">MUK42_02747</name>
</gene>
<evidence type="ECO:0000313" key="2">
    <source>
        <dbReference type="EMBL" id="URD80222.1"/>
    </source>
</evidence>
<keyword evidence="2" id="KW-0687">Ribonucleoprotein</keyword>
<dbReference type="EMBL" id="CP097503">
    <property type="protein sequence ID" value="URD80222.1"/>
    <property type="molecule type" value="Genomic_DNA"/>
</dbReference>
<protein>
    <submittedName>
        <fullName evidence="2">40s ribosomal protein</fullName>
    </submittedName>
</protein>
<evidence type="ECO:0000313" key="3">
    <source>
        <dbReference type="Proteomes" id="UP001055439"/>
    </source>
</evidence>
<dbReference type="OrthoDB" id="10253125at2759"/>
<keyword evidence="2" id="KW-0689">Ribosomal protein</keyword>
<dbReference type="Proteomes" id="UP001055439">
    <property type="component" value="Chromosome 10"/>
</dbReference>
<accession>A0A9E7JGR9</accession>
<feature type="region of interest" description="Disordered" evidence="1">
    <location>
        <begin position="78"/>
        <end position="119"/>
    </location>
</feature>
<dbReference type="GO" id="GO:0005840">
    <property type="term" value="C:ribosome"/>
    <property type="evidence" value="ECO:0007669"/>
    <property type="project" value="UniProtKB-KW"/>
</dbReference>
<reference evidence="2" key="1">
    <citation type="submission" date="2022-05" db="EMBL/GenBank/DDBJ databases">
        <title>The Musa troglodytarum L. genome provides insights into the mechanism of non-climacteric behaviour and enrichment of carotenoids.</title>
        <authorList>
            <person name="Wang J."/>
        </authorList>
    </citation>
    <scope>NUCLEOTIDE SEQUENCE</scope>
    <source>
        <tissue evidence="2">Leaf</tissue>
    </source>
</reference>
<keyword evidence="3" id="KW-1185">Reference proteome</keyword>
<name>A0A9E7JGR9_9LILI</name>
<evidence type="ECO:0000256" key="1">
    <source>
        <dbReference type="SAM" id="MobiDB-lite"/>
    </source>
</evidence>
<proteinExistence type="predicted"/>
<dbReference type="AlphaFoldDB" id="A0A9E7JGR9"/>